<dbReference type="InterPro" id="IPR043573">
    <property type="entry name" value="Fig4-like"/>
</dbReference>
<dbReference type="GO" id="GO:0043813">
    <property type="term" value="F:phosphatidylinositol-3,5-bisphosphate 5-phosphatase activity"/>
    <property type="evidence" value="ECO:0007669"/>
    <property type="project" value="InterPro"/>
</dbReference>
<dbReference type="InterPro" id="IPR002013">
    <property type="entry name" value="SAC_dom"/>
</dbReference>
<dbReference type="PROSITE" id="PS50275">
    <property type="entry name" value="SAC"/>
    <property type="match status" value="1"/>
</dbReference>
<evidence type="ECO:0000256" key="3">
    <source>
        <dbReference type="ARBA" id="ARBA00023136"/>
    </source>
</evidence>
<evidence type="ECO:0000256" key="4">
    <source>
        <dbReference type="ARBA" id="ARBA00023337"/>
    </source>
</evidence>
<keyword evidence="8" id="KW-1185">Reference proteome</keyword>
<keyword evidence="2" id="KW-0378">Hydrolase</keyword>
<organism evidence="7 8">
    <name type="scientific">Eleusine coracana subsp. coracana</name>
    <dbReference type="NCBI Taxonomy" id="191504"/>
    <lineage>
        <taxon>Eukaryota</taxon>
        <taxon>Viridiplantae</taxon>
        <taxon>Streptophyta</taxon>
        <taxon>Embryophyta</taxon>
        <taxon>Tracheophyta</taxon>
        <taxon>Spermatophyta</taxon>
        <taxon>Magnoliopsida</taxon>
        <taxon>Liliopsida</taxon>
        <taxon>Poales</taxon>
        <taxon>Poaceae</taxon>
        <taxon>PACMAD clade</taxon>
        <taxon>Chloridoideae</taxon>
        <taxon>Cynodonteae</taxon>
        <taxon>Eleusininae</taxon>
        <taxon>Eleusine</taxon>
    </lineage>
</organism>
<reference evidence="7" key="1">
    <citation type="journal article" date="2018" name="DNA Res.">
        <title>Multiple hybrid de novo genome assembly of finger millet, an orphan allotetraploid crop.</title>
        <authorList>
            <person name="Hatakeyama M."/>
            <person name="Aluri S."/>
            <person name="Balachadran M.T."/>
            <person name="Sivarajan S.R."/>
            <person name="Patrignani A."/>
            <person name="Gruter S."/>
            <person name="Poveda L."/>
            <person name="Shimizu-Inatsugi R."/>
            <person name="Baeten J."/>
            <person name="Francoijs K.J."/>
            <person name="Nataraja K.N."/>
            <person name="Reddy Y.A.N."/>
            <person name="Phadnis S."/>
            <person name="Ravikumar R.L."/>
            <person name="Schlapbach R."/>
            <person name="Sreeman S.M."/>
            <person name="Shimizu K.K."/>
        </authorList>
    </citation>
    <scope>NUCLEOTIDE SEQUENCE</scope>
</reference>
<evidence type="ECO:0000256" key="2">
    <source>
        <dbReference type="ARBA" id="ARBA00022801"/>
    </source>
</evidence>
<evidence type="ECO:0000259" key="6">
    <source>
        <dbReference type="PROSITE" id="PS50275"/>
    </source>
</evidence>
<comment type="subunit">
    <text evidence="5">Component of the PI(3,5)P2 regulatory complex at least composed of ATG18, SAC/FIG4, FAB1 and VAC14.</text>
</comment>
<evidence type="ECO:0000256" key="1">
    <source>
        <dbReference type="ARBA" id="ARBA00004148"/>
    </source>
</evidence>
<proteinExistence type="predicted"/>
<comment type="subcellular location">
    <subcellularLocation>
        <location evidence="1">Vacuole membrane</location>
        <topology evidence="1">Peripheral membrane protein</topology>
    </subcellularLocation>
</comment>
<evidence type="ECO:0000313" key="8">
    <source>
        <dbReference type="Proteomes" id="UP001054889"/>
    </source>
</evidence>
<evidence type="ECO:0000313" key="7">
    <source>
        <dbReference type="EMBL" id="GJN29394.1"/>
    </source>
</evidence>
<dbReference type="PANTHER" id="PTHR45738">
    <property type="entry name" value="POLYPHOSPHOINOSITIDE PHOSPHATASE"/>
    <property type="match status" value="1"/>
</dbReference>
<dbReference type="Pfam" id="PF02383">
    <property type="entry name" value="Syja_N"/>
    <property type="match status" value="1"/>
</dbReference>
<name>A0AAV5F144_ELECO</name>
<feature type="domain" description="SAC" evidence="6">
    <location>
        <begin position="235"/>
        <end position="311"/>
    </location>
</feature>
<comment type="caution">
    <text evidence="7">The sequence shown here is derived from an EMBL/GenBank/DDBJ whole genome shotgun (WGS) entry which is preliminary data.</text>
</comment>
<comment type="catalytic activity">
    <reaction evidence="4">
        <text>a 1,2-diacyl-sn-glycero-3-phospho-(1D-myo-inositol-3,5-bisphosphate) + H2O = a 1,2-diacyl-sn-glycero-3-phospho-(1D-myo-inositol-3-phosphate) + phosphate</text>
        <dbReference type="Rhea" id="RHEA:32955"/>
        <dbReference type="ChEBI" id="CHEBI:15377"/>
        <dbReference type="ChEBI" id="CHEBI:43474"/>
        <dbReference type="ChEBI" id="CHEBI:57923"/>
        <dbReference type="ChEBI" id="CHEBI:58088"/>
    </reaction>
</comment>
<reference evidence="7" key="2">
    <citation type="submission" date="2021-12" db="EMBL/GenBank/DDBJ databases">
        <title>Resequencing data analysis of finger millet.</title>
        <authorList>
            <person name="Hatakeyama M."/>
            <person name="Aluri S."/>
            <person name="Balachadran M.T."/>
            <person name="Sivarajan S.R."/>
            <person name="Poveda L."/>
            <person name="Shimizu-Inatsugi R."/>
            <person name="Schlapbach R."/>
            <person name="Sreeman S.M."/>
            <person name="Shimizu K.K."/>
        </authorList>
    </citation>
    <scope>NUCLEOTIDE SEQUENCE</scope>
</reference>
<accession>A0AAV5F144</accession>
<dbReference type="AlphaFoldDB" id="A0AAV5F144"/>
<dbReference type="EMBL" id="BQKI01000081">
    <property type="protein sequence ID" value="GJN29394.1"/>
    <property type="molecule type" value="Genomic_DNA"/>
</dbReference>
<evidence type="ECO:0000256" key="5">
    <source>
        <dbReference type="ARBA" id="ARBA00023464"/>
    </source>
</evidence>
<protein>
    <recommendedName>
        <fullName evidence="6">SAC domain-containing protein</fullName>
    </recommendedName>
</protein>
<keyword evidence="3" id="KW-0472">Membrane</keyword>
<dbReference type="PANTHER" id="PTHR45738:SF2">
    <property type="entry name" value="OS06G0195600 PROTEIN"/>
    <property type="match status" value="1"/>
</dbReference>
<dbReference type="GO" id="GO:0005774">
    <property type="term" value="C:vacuolar membrane"/>
    <property type="evidence" value="ECO:0007669"/>
    <property type="project" value="UniProtKB-SubCell"/>
</dbReference>
<dbReference type="GO" id="GO:0046856">
    <property type="term" value="P:phosphatidylinositol dephosphorylation"/>
    <property type="evidence" value="ECO:0007669"/>
    <property type="project" value="InterPro"/>
</dbReference>
<sequence length="311" mass="36141">MAAAEAVAESCLQSFELYEAESVSSCDPGSQCAFASCELRRCCVELCRSWRGFCCCVVIRRRLERSATWLAQGMTKVLLTSSIMEWFHNFSSSSNNGFFFFLQKFYILGTNIDKTLWRLLKIDRMEPSELNVDEDSTVYSQNEYHDLLKALDEDHKSTGGVKCVKFVTNCFGIVGFVKFLGPYYMLIITEQRKIGDIFGHPVYQVTKSAMVELSNSKTRPTLINSKDENRYKKLLQTIDLRKDFFFCHSYHIMRSIQKNFNDPQEGWDLYDSMFVWNEFLTRGIRNILKSTLWTVALVYGFFKQVCIFYDT</sequence>
<dbReference type="Proteomes" id="UP001054889">
    <property type="component" value="Unassembled WGS sequence"/>
</dbReference>
<gene>
    <name evidence="7" type="primary">gb17618</name>
    <name evidence="7" type="ORF">PR202_gb17618</name>
</gene>